<dbReference type="EMBL" id="QOCW01000016">
    <property type="protein sequence ID" value="RBW68760.1"/>
    <property type="molecule type" value="Genomic_DNA"/>
</dbReference>
<proteinExistence type="predicted"/>
<dbReference type="AlphaFoldDB" id="A0A366XQZ5"/>
<reference evidence="1 2" key="1">
    <citation type="submission" date="2018-07" db="EMBL/GenBank/DDBJ databases">
        <title>Lottiidibacillus patelloidae gen. nov., sp. nov., isolated from the intestinal tract of a marine limpet and the reclassification of B. taeanensis BH030017T, B. algicola KMM 3737T and B. hwajinpoensis SW-72T as genus Lottiidibacillus.</title>
        <authorList>
            <person name="Liu R."/>
            <person name="Huang Z."/>
        </authorList>
    </citation>
    <scope>NUCLEOTIDE SEQUENCE [LARGE SCALE GENOMIC DNA]</scope>
    <source>
        <strain evidence="1 2">BH030017</strain>
    </source>
</reference>
<dbReference type="OrthoDB" id="2293953at2"/>
<keyword evidence="2" id="KW-1185">Reference proteome</keyword>
<sequence>MLSSFLGLGASFAAAKLMKNIQHHNVQVLHAMPGRVRLQCDRWKDAEITKALEEALEAKNIVRAVRANPVTGTLVLEFKVQHLSAEEFDELIQHAVQTTTETYGQIDSKVTKTMRGAVNRVDENIKKQTAGTVDIDALLILLLVGKGISGFKGNPAFSSSLLYWAYNLLQKERGT</sequence>
<gene>
    <name evidence="1" type="ORF">DS031_14535</name>
</gene>
<dbReference type="RefSeq" id="WP_113806802.1">
    <property type="nucleotide sequence ID" value="NZ_QOCW01000016.1"/>
</dbReference>
<organism evidence="1 2">
    <name type="scientific">Bacillus taeanensis</name>
    <dbReference type="NCBI Taxonomy" id="273032"/>
    <lineage>
        <taxon>Bacteria</taxon>
        <taxon>Bacillati</taxon>
        <taxon>Bacillota</taxon>
        <taxon>Bacilli</taxon>
        <taxon>Bacillales</taxon>
        <taxon>Bacillaceae</taxon>
        <taxon>Bacillus</taxon>
    </lineage>
</organism>
<dbReference type="Pfam" id="PF19991">
    <property type="entry name" value="HMA_2"/>
    <property type="match status" value="1"/>
</dbReference>
<comment type="caution">
    <text evidence="1">The sequence shown here is derived from an EMBL/GenBank/DDBJ whole genome shotgun (WGS) entry which is preliminary data.</text>
</comment>
<name>A0A366XQZ5_9BACI</name>
<accession>A0A366XQZ5</accession>
<protein>
    <submittedName>
        <fullName evidence="1">Uncharacterized protein</fullName>
    </submittedName>
</protein>
<dbReference type="Proteomes" id="UP000253314">
    <property type="component" value="Unassembled WGS sequence"/>
</dbReference>
<evidence type="ECO:0000313" key="2">
    <source>
        <dbReference type="Proteomes" id="UP000253314"/>
    </source>
</evidence>
<evidence type="ECO:0000313" key="1">
    <source>
        <dbReference type="EMBL" id="RBW68760.1"/>
    </source>
</evidence>